<accession>A0A1F5NTU0</accession>
<evidence type="ECO:0000313" key="2">
    <source>
        <dbReference type="Proteomes" id="UP000177912"/>
    </source>
</evidence>
<name>A0A1F5NTU0_9BACT</name>
<evidence type="ECO:0000313" key="1">
    <source>
        <dbReference type="EMBL" id="OGE81058.1"/>
    </source>
</evidence>
<sequence length="67" mass="7469">MKVFPQNSKVILIGVTGLSRIREKIEDLAEGVVELLRGQTADFDEEVGQMLARGRALPDRSKQSRKS</sequence>
<protein>
    <submittedName>
        <fullName evidence="1">Uncharacterized protein</fullName>
    </submittedName>
</protein>
<dbReference type="EMBL" id="MFEI01000011">
    <property type="protein sequence ID" value="OGE81058.1"/>
    <property type="molecule type" value="Genomic_DNA"/>
</dbReference>
<reference evidence="1 2" key="1">
    <citation type="journal article" date="2016" name="Nat. Commun.">
        <title>Thousands of microbial genomes shed light on interconnected biogeochemical processes in an aquifer system.</title>
        <authorList>
            <person name="Anantharaman K."/>
            <person name="Brown C.T."/>
            <person name="Hug L.A."/>
            <person name="Sharon I."/>
            <person name="Castelle C.J."/>
            <person name="Probst A.J."/>
            <person name="Thomas B.C."/>
            <person name="Singh A."/>
            <person name="Wilkins M.J."/>
            <person name="Karaoz U."/>
            <person name="Brodie E.L."/>
            <person name="Williams K.H."/>
            <person name="Hubbard S.S."/>
            <person name="Banfield J.F."/>
        </authorList>
    </citation>
    <scope>NUCLEOTIDE SEQUENCE [LARGE SCALE GENOMIC DNA]</scope>
</reference>
<dbReference type="AlphaFoldDB" id="A0A1F5NTU0"/>
<gene>
    <name evidence="1" type="ORF">A2826_01565</name>
</gene>
<proteinExistence type="predicted"/>
<dbReference type="Proteomes" id="UP000177912">
    <property type="component" value="Unassembled WGS sequence"/>
</dbReference>
<comment type="caution">
    <text evidence="1">The sequence shown here is derived from an EMBL/GenBank/DDBJ whole genome shotgun (WGS) entry which is preliminary data.</text>
</comment>
<organism evidence="1 2">
    <name type="scientific">Candidatus Doudnabacteria bacterium RIFCSPHIGHO2_01_FULL_43_23</name>
    <dbReference type="NCBI Taxonomy" id="1817822"/>
    <lineage>
        <taxon>Bacteria</taxon>
        <taxon>Candidatus Doudnaibacteriota</taxon>
    </lineage>
</organism>